<evidence type="ECO:0000256" key="16">
    <source>
        <dbReference type="ARBA" id="ARBA00022840"/>
    </source>
</evidence>
<dbReference type="InterPro" id="IPR003591">
    <property type="entry name" value="Leu-rich_rpt_typical-subtyp"/>
</dbReference>
<evidence type="ECO:0000256" key="22">
    <source>
        <dbReference type="ARBA" id="ARBA00048679"/>
    </source>
</evidence>
<gene>
    <name evidence="27" type="ORF">J1N35_039208</name>
</gene>
<keyword evidence="16 23" id="KW-0067">ATP-binding</keyword>
<accession>A0A9D3ZNA6</accession>
<proteinExistence type="inferred from homology"/>
<dbReference type="SMART" id="SM00369">
    <property type="entry name" value="LRR_TYP"/>
    <property type="match status" value="14"/>
</dbReference>
<comment type="subcellular location">
    <subcellularLocation>
        <location evidence="1">Cell membrane</location>
        <topology evidence="1">Single-pass membrane protein</topology>
    </subcellularLocation>
    <subcellularLocation>
        <location evidence="2">Membrane</location>
        <topology evidence="2">Single-pass type I membrane protein</topology>
    </subcellularLocation>
</comment>
<dbReference type="InterPro" id="IPR013210">
    <property type="entry name" value="LRR_N_plant-typ"/>
</dbReference>
<comment type="catalytic activity">
    <reaction evidence="21">
        <text>L-threonyl-[protein] + ATP = O-phospho-L-threonyl-[protein] + ADP + H(+)</text>
        <dbReference type="Rhea" id="RHEA:46608"/>
        <dbReference type="Rhea" id="RHEA-COMP:11060"/>
        <dbReference type="Rhea" id="RHEA-COMP:11605"/>
        <dbReference type="ChEBI" id="CHEBI:15378"/>
        <dbReference type="ChEBI" id="CHEBI:30013"/>
        <dbReference type="ChEBI" id="CHEBI:30616"/>
        <dbReference type="ChEBI" id="CHEBI:61977"/>
        <dbReference type="ChEBI" id="CHEBI:456216"/>
        <dbReference type="EC" id="2.7.11.1"/>
    </reaction>
</comment>
<organism evidence="27 28">
    <name type="scientific">Gossypium stocksii</name>
    <dbReference type="NCBI Taxonomy" id="47602"/>
    <lineage>
        <taxon>Eukaryota</taxon>
        <taxon>Viridiplantae</taxon>
        <taxon>Streptophyta</taxon>
        <taxon>Embryophyta</taxon>
        <taxon>Tracheophyta</taxon>
        <taxon>Spermatophyta</taxon>
        <taxon>Magnoliopsida</taxon>
        <taxon>eudicotyledons</taxon>
        <taxon>Gunneridae</taxon>
        <taxon>Pentapetalae</taxon>
        <taxon>rosids</taxon>
        <taxon>malvids</taxon>
        <taxon>Malvales</taxon>
        <taxon>Malvaceae</taxon>
        <taxon>Malvoideae</taxon>
        <taxon>Gossypium</taxon>
    </lineage>
</organism>
<dbReference type="GO" id="GO:0099402">
    <property type="term" value="P:plant organ development"/>
    <property type="evidence" value="ECO:0007669"/>
    <property type="project" value="UniProtKB-ARBA"/>
</dbReference>
<dbReference type="FunFam" id="3.80.10.10:FF:000129">
    <property type="entry name" value="Leucine-rich repeat receptor-like kinase"/>
    <property type="match status" value="1"/>
</dbReference>
<dbReference type="FunFam" id="3.80.10.10:FF:000317">
    <property type="entry name" value="Inactive leucine-rich repeat receptor-like protein kinase"/>
    <property type="match status" value="1"/>
</dbReference>
<dbReference type="CDD" id="cd14066">
    <property type="entry name" value="STKc_IRAK"/>
    <property type="match status" value="1"/>
</dbReference>
<dbReference type="EMBL" id="JAIQCV010000011">
    <property type="protein sequence ID" value="KAH1048424.1"/>
    <property type="molecule type" value="Genomic_DNA"/>
</dbReference>
<evidence type="ECO:0000313" key="28">
    <source>
        <dbReference type="Proteomes" id="UP000828251"/>
    </source>
</evidence>
<keyword evidence="13" id="KW-0677">Repeat</keyword>
<keyword evidence="17 24" id="KW-1133">Transmembrane helix</keyword>
<dbReference type="FunFam" id="1.10.510.10:FF:000358">
    <property type="entry name" value="Putative leucine-rich repeat receptor-like serine/threonine-protein kinase"/>
    <property type="match status" value="1"/>
</dbReference>
<dbReference type="GO" id="GO:0009653">
    <property type="term" value="P:anatomical structure morphogenesis"/>
    <property type="evidence" value="ECO:0007669"/>
    <property type="project" value="UniProtKB-ARBA"/>
</dbReference>
<keyword evidence="19" id="KW-0675">Receptor</keyword>
<dbReference type="FunFam" id="3.30.200.20:FF:000661">
    <property type="entry name" value="Serine-threonine protein kinase plant-type"/>
    <property type="match status" value="1"/>
</dbReference>
<keyword evidence="18 24" id="KW-0472">Membrane</keyword>
<evidence type="ECO:0000256" key="13">
    <source>
        <dbReference type="ARBA" id="ARBA00022737"/>
    </source>
</evidence>
<dbReference type="InterPro" id="IPR011009">
    <property type="entry name" value="Kinase-like_dom_sf"/>
</dbReference>
<keyword evidence="12 25" id="KW-0732">Signal</keyword>
<dbReference type="PANTHER" id="PTHR48056:SF73">
    <property type="entry name" value="LRR RECEPTOR-LIKE SERINE_THREONINE-PROTEIN KINASE EFR"/>
    <property type="match status" value="1"/>
</dbReference>
<evidence type="ECO:0000256" key="10">
    <source>
        <dbReference type="ARBA" id="ARBA00022679"/>
    </source>
</evidence>
<dbReference type="FunFam" id="3.80.10.10:FF:000041">
    <property type="entry name" value="LRR receptor-like serine/threonine-protein kinase ERECTA"/>
    <property type="match status" value="1"/>
</dbReference>
<dbReference type="Proteomes" id="UP000828251">
    <property type="component" value="Unassembled WGS sequence"/>
</dbReference>
<evidence type="ECO:0000256" key="4">
    <source>
        <dbReference type="ARBA" id="ARBA00009592"/>
    </source>
</evidence>
<dbReference type="EC" id="2.7.11.1" evidence="5"/>
<dbReference type="PANTHER" id="PTHR48056">
    <property type="entry name" value="LRR RECEPTOR-LIKE SERINE/THREONINE-PROTEIN KINASE-RELATED"/>
    <property type="match status" value="1"/>
</dbReference>
<evidence type="ECO:0000256" key="24">
    <source>
        <dbReference type="SAM" id="Phobius"/>
    </source>
</evidence>
<dbReference type="PROSITE" id="PS00108">
    <property type="entry name" value="PROTEIN_KINASE_ST"/>
    <property type="match status" value="1"/>
</dbReference>
<evidence type="ECO:0000256" key="15">
    <source>
        <dbReference type="ARBA" id="ARBA00022777"/>
    </source>
</evidence>
<feature type="transmembrane region" description="Helical" evidence="24">
    <location>
        <begin position="194"/>
        <end position="211"/>
    </location>
</feature>
<dbReference type="InterPro" id="IPR000719">
    <property type="entry name" value="Prot_kinase_dom"/>
</dbReference>
<evidence type="ECO:0000256" key="2">
    <source>
        <dbReference type="ARBA" id="ARBA00004479"/>
    </source>
</evidence>
<evidence type="ECO:0000256" key="8">
    <source>
        <dbReference type="ARBA" id="ARBA00022553"/>
    </source>
</evidence>
<dbReference type="FunFam" id="3.80.10.10:FF:000095">
    <property type="entry name" value="LRR receptor-like serine/threonine-protein kinase GSO1"/>
    <property type="match status" value="1"/>
</dbReference>
<dbReference type="OrthoDB" id="950288at2759"/>
<keyword evidence="6" id="KW-1003">Cell membrane</keyword>
<evidence type="ECO:0000256" key="9">
    <source>
        <dbReference type="ARBA" id="ARBA00022614"/>
    </source>
</evidence>
<keyword evidence="28" id="KW-1185">Reference proteome</keyword>
<feature type="chain" id="PRO_5039653440" description="non-specific serine/threonine protein kinase" evidence="25">
    <location>
        <begin position="30"/>
        <end position="1465"/>
    </location>
</feature>
<keyword evidence="14 23" id="KW-0547">Nucleotide-binding</keyword>
<feature type="domain" description="Protein kinase" evidence="26">
    <location>
        <begin position="1179"/>
        <end position="1459"/>
    </location>
</feature>
<evidence type="ECO:0000256" key="19">
    <source>
        <dbReference type="ARBA" id="ARBA00023170"/>
    </source>
</evidence>
<dbReference type="Gene3D" id="1.10.510.10">
    <property type="entry name" value="Transferase(Phosphotransferase) domain 1"/>
    <property type="match status" value="1"/>
</dbReference>
<dbReference type="InterPro" id="IPR001245">
    <property type="entry name" value="Ser-Thr/Tyr_kinase_cat_dom"/>
</dbReference>
<evidence type="ECO:0000256" key="14">
    <source>
        <dbReference type="ARBA" id="ARBA00022741"/>
    </source>
</evidence>
<evidence type="ECO:0000256" key="21">
    <source>
        <dbReference type="ARBA" id="ARBA00047899"/>
    </source>
</evidence>
<dbReference type="Pfam" id="PF08263">
    <property type="entry name" value="LRRNT_2"/>
    <property type="match status" value="2"/>
</dbReference>
<comment type="catalytic activity">
    <reaction evidence="22">
        <text>L-seryl-[protein] + ATP = O-phospho-L-seryl-[protein] + ADP + H(+)</text>
        <dbReference type="Rhea" id="RHEA:17989"/>
        <dbReference type="Rhea" id="RHEA-COMP:9863"/>
        <dbReference type="Rhea" id="RHEA-COMP:11604"/>
        <dbReference type="ChEBI" id="CHEBI:15378"/>
        <dbReference type="ChEBI" id="CHEBI:29999"/>
        <dbReference type="ChEBI" id="CHEBI:30616"/>
        <dbReference type="ChEBI" id="CHEBI:83421"/>
        <dbReference type="ChEBI" id="CHEBI:456216"/>
        <dbReference type="EC" id="2.7.11.1"/>
    </reaction>
</comment>
<evidence type="ECO:0000256" key="12">
    <source>
        <dbReference type="ARBA" id="ARBA00022729"/>
    </source>
</evidence>
<dbReference type="InterPro" id="IPR050647">
    <property type="entry name" value="Plant_LRR-RLKs"/>
</dbReference>
<comment type="similarity">
    <text evidence="4">Belongs to the RLP family.</text>
</comment>
<dbReference type="InterPro" id="IPR017441">
    <property type="entry name" value="Protein_kinase_ATP_BS"/>
</dbReference>
<evidence type="ECO:0000256" key="20">
    <source>
        <dbReference type="ARBA" id="ARBA00023180"/>
    </source>
</evidence>
<dbReference type="PROSITE" id="PS00107">
    <property type="entry name" value="PROTEIN_KINASE_ATP"/>
    <property type="match status" value="1"/>
</dbReference>
<keyword evidence="15" id="KW-0418">Kinase</keyword>
<dbReference type="SUPFAM" id="SSF56112">
    <property type="entry name" value="Protein kinase-like (PK-like)"/>
    <property type="match status" value="1"/>
</dbReference>
<dbReference type="GO" id="GO:0033612">
    <property type="term" value="F:receptor serine/threonine kinase binding"/>
    <property type="evidence" value="ECO:0007669"/>
    <property type="project" value="TreeGrafter"/>
</dbReference>
<evidence type="ECO:0000256" key="7">
    <source>
        <dbReference type="ARBA" id="ARBA00022527"/>
    </source>
</evidence>
<dbReference type="Gene3D" id="3.80.10.10">
    <property type="entry name" value="Ribonuclease Inhibitor"/>
    <property type="match status" value="6"/>
</dbReference>
<keyword evidence="7" id="KW-0723">Serine/threonine-protein kinase</keyword>
<keyword evidence="9" id="KW-0433">Leucine-rich repeat</keyword>
<dbReference type="SMART" id="SM00220">
    <property type="entry name" value="S_TKc"/>
    <property type="match status" value="1"/>
</dbReference>
<protein>
    <recommendedName>
        <fullName evidence="5">non-specific serine/threonine protein kinase</fullName>
        <ecNumber evidence="5">2.7.11.1</ecNumber>
    </recommendedName>
</protein>
<comment type="caution">
    <text evidence="27">The sequence shown here is derived from an EMBL/GenBank/DDBJ whole genome shotgun (WGS) entry which is preliminary data.</text>
</comment>
<dbReference type="SUPFAM" id="SSF52047">
    <property type="entry name" value="RNI-like"/>
    <property type="match status" value="1"/>
</dbReference>
<dbReference type="Pfam" id="PF07714">
    <property type="entry name" value="PK_Tyr_Ser-Thr"/>
    <property type="match status" value="1"/>
</dbReference>
<dbReference type="Pfam" id="PF00560">
    <property type="entry name" value="LRR_1"/>
    <property type="match status" value="10"/>
</dbReference>
<evidence type="ECO:0000256" key="18">
    <source>
        <dbReference type="ARBA" id="ARBA00023136"/>
    </source>
</evidence>
<feature type="signal peptide" evidence="25">
    <location>
        <begin position="1"/>
        <end position="29"/>
    </location>
</feature>
<dbReference type="Pfam" id="PF13855">
    <property type="entry name" value="LRR_8"/>
    <property type="match status" value="2"/>
</dbReference>
<comment type="similarity">
    <text evidence="3">Belongs to the protein kinase superfamily. Ser/Thr protein kinase family.</text>
</comment>
<feature type="binding site" evidence="23">
    <location>
        <position position="1207"/>
    </location>
    <ligand>
        <name>ATP</name>
        <dbReference type="ChEBI" id="CHEBI:30616"/>
    </ligand>
</feature>
<evidence type="ECO:0000256" key="6">
    <source>
        <dbReference type="ARBA" id="ARBA00022475"/>
    </source>
</evidence>
<evidence type="ECO:0000256" key="11">
    <source>
        <dbReference type="ARBA" id="ARBA00022692"/>
    </source>
</evidence>
<dbReference type="InterPro" id="IPR001611">
    <property type="entry name" value="Leu-rich_rpt"/>
</dbReference>
<keyword evidence="11 24" id="KW-0812">Transmembrane</keyword>
<feature type="transmembrane region" description="Helical" evidence="24">
    <location>
        <begin position="1121"/>
        <end position="1143"/>
    </location>
</feature>
<dbReference type="GO" id="GO:0005524">
    <property type="term" value="F:ATP binding"/>
    <property type="evidence" value="ECO:0007669"/>
    <property type="project" value="UniProtKB-UniRule"/>
</dbReference>
<dbReference type="FunFam" id="3.80.10.10:FF:000383">
    <property type="entry name" value="Leucine-rich repeat receptor protein kinase EMS1"/>
    <property type="match status" value="1"/>
</dbReference>
<evidence type="ECO:0000256" key="1">
    <source>
        <dbReference type="ARBA" id="ARBA00004162"/>
    </source>
</evidence>
<name>A0A9D3ZNA6_9ROSI</name>
<dbReference type="PROSITE" id="PS50011">
    <property type="entry name" value="PROTEIN_KINASE_DOM"/>
    <property type="match status" value="1"/>
</dbReference>
<dbReference type="SUPFAM" id="SSF52058">
    <property type="entry name" value="L domain-like"/>
    <property type="match status" value="3"/>
</dbReference>
<keyword evidence="8" id="KW-0597">Phosphoprotein</keyword>
<keyword evidence="20" id="KW-0325">Glycoprotein</keyword>
<evidence type="ECO:0000313" key="27">
    <source>
        <dbReference type="EMBL" id="KAH1048424.1"/>
    </source>
</evidence>
<evidence type="ECO:0000256" key="5">
    <source>
        <dbReference type="ARBA" id="ARBA00012513"/>
    </source>
</evidence>
<keyword evidence="10" id="KW-0808">Transferase</keyword>
<reference evidence="27 28" key="1">
    <citation type="journal article" date="2021" name="Plant Biotechnol. J.">
        <title>Multi-omics assisted identification of the key and species-specific regulatory components of drought-tolerant mechanisms in Gossypium stocksii.</title>
        <authorList>
            <person name="Yu D."/>
            <person name="Ke L."/>
            <person name="Zhang D."/>
            <person name="Wu Y."/>
            <person name="Sun Y."/>
            <person name="Mei J."/>
            <person name="Sun J."/>
            <person name="Sun Y."/>
        </authorList>
    </citation>
    <scope>NUCLEOTIDE SEQUENCE [LARGE SCALE GENOMIC DNA]</scope>
    <source>
        <strain evidence="28">cv. E1</strain>
        <tissue evidence="27">Leaf</tissue>
    </source>
</reference>
<sequence>MIHPAIRANTLSFSVPILLTALLCMTVTCFNEDQSVLLQFKAHITSNPLNVWPYNWSSATSVCHWTGISCGINGRVTALNLPNMNLYGTILPSLAKFSLLSVLNMSGNSFHGHLPSELANLQRLELMHLSHNELSGGIPPWFGNLTKLQYLSLYGNNFTGSISPYLLNMINLETMDFSHNFLQGSLPMRLEPTATVNLTLGVLICSSIFLYNNGLNQTSRFRIHFHMMHPAIMANTLSFSVLILLTALLCMTVTCFNEDQSVLLQFKAHITSNPLNVWPYNWSSATSVCHWTGISCGINGQVTALNLPNMNLYGNILPSLGKLSLLLVLNMSGNSFHGHLPSELANLQRLELMDLSHNKLSGGISPWFGNLTKLQYLSLYGNNFTGSISPYLFNMINLETMDFSHNFLQGSLPHEIGNLPKLKILRLRYNKLSNPIPPAIYNVSSLEVADFMFNNFSGSISRNIGNLTKLREIYVAQTDIGGEIPREIGNLHNLQIFDGGNASLTGHIPASIFDISSLRYILLGRNNLSGTLPIDICSNQSRLEALYLAQNQLNGEIPSGLGGCCKLQNLDFSINRFSGQIPRSIGNLTGLKELYLGDNELKEMGLTGLVPPVLFNISTLKTINLPNNSLSGSLPWDICLHLTSLERIDFYRNALTGSVPKSIGNCSFLQLIDLGKNHLSGEIPEEIGNLQHLSTLSLGGNNLTGSIPSKIFNMSTIELIALQLNKLSGHLPSSSEYKLPKLTVISLAQNRLSGKLPSCITNASTLEALEIGHNSFSGFLPSSFGNNLRLLEWLSLQYNNLSLEYSGPEHSFLSSLMNCRILRHLSIESTTYGGVLPASIGNLSASLQYFYAESSQLKGNIPMEIGNLTRLIALFLANNDLVGPIPSLGRLQQLEGLSLYGNKLQGSIPNDLCELKMLYNLSLYSNLLDGSLPACFDNLTSLRYLNLRSNKLSSNIPSILWRLSNMLQVDLSSNFFSGPLPLDVGNLKVVISMDISRNRLSGNLPSTINGDLNGLTYLSFAENALQGHIPESFAQLTSLEFLDLSRNNISGVIPKSMEALSHLKYLNVSFNRLEGQIPTGGPFRNLSAESFEWNKALCGVPQLQVPPCKDSSHHGPKVSILMLKCIFPAIAAILLVTLVIILVRRHKWKGNKQNRETPLPLATWRRISYHQLRVATDGFSESSLIGAGNFGSVYKGTLSDAVTVAVKVFNLHIDGAFRSFDSECEVMRSIRHRNLVKIVSSCSNEDFKALVLEFMPNGSLEKWLYSRTSTLNIIQRLDIMIDVASALEHLHHGLQTPVIHCDLKPENVLLDEDMVAHVSDFGIAKLLGEGETMKQTMTMATIGYMAPEYGTSGIVSTEGDVYSFGILLMEMLTRKKPTDEMFTSEMSLKDFSEESLSHSVTKVIDASILQEGEVHYTAKINCISSVIELALDCSAESPSGRKNMVDVVAELKKIKTRYLKDARTR</sequence>
<dbReference type="FunFam" id="3.80.10.10:FF:000400">
    <property type="entry name" value="Nuclear pore complex protein NUP107"/>
    <property type="match status" value="1"/>
</dbReference>
<evidence type="ECO:0000256" key="17">
    <source>
        <dbReference type="ARBA" id="ARBA00022989"/>
    </source>
</evidence>
<dbReference type="Pfam" id="PF23598">
    <property type="entry name" value="LRR_14"/>
    <property type="match status" value="1"/>
</dbReference>
<dbReference type="InterPro" id="IPR032675">
    <property type="entry name" value="LRR_dom_sf"/>
</dbReference>
<dbReference type="GO" id="GO:0005886">
    <property type="term" value="C:plasma membrane"/>
    <property type="evidence" value="ECO:0007669"/>
    <property type="project" value="UniProtKB-SubCell"/>
</dbReference>
<dbReference type="InterPro" id="IPR055414">
    <property type="entry name" value="LRR_R13L4/SHOC2-like"/>
</dbReference>
<feature type="transmembrane region" description="Helical" evidence="24">
    <location>
        <begin position="232"/>
        <end position="254"/>
    </location>
</feature>
<dbReference type="SMART" id="SM00365">
    <property type="entry name" value="LRR_SD22"/>
    <property type="match status" value="12"/>
</dbReference>
<dbReference type="Gene3D" id="3.30.200.20">
    <property type="entry name" value="Phosphorylase Kinase, domain 1"/>
    <property type="match status" value="1"/>
</dbReference>
<dbReference type="InterPro" id="IPR008271">
    <property type="entry name" value="Ser/Thr_kinase_AS"/>
</dbReference>
<evidence type="ECO:0000256" key="23">
    <source>
        <dbReference type="PROSITE-ProRule" id="PRU10141"/>
    </source>
</evidence>
<evidence type="ECO:0000256" key="25">
    <source>
        <dbReference type="SAM" id="SignalP"/>
    </source>
</evidence>
<dbReference type="GO" id="GO:0004674">
    <property type="term" value="F:protein serine/threonine kinase activity"/>
    <property type="evidence" value="ECO:0007669"/>
    <property type="project" value="UniProtKB-KW"/>
</dbReference>
<evidence type="ECO:0000259" key="26">
    <source>
        <dbReference type="PROSITE" id="PS50011"/>
    </source>
</evidence>
<evidence type="ECO:0000256" key="3">
    <source>
        <dbReference type="ARBA" id="ARBA00008684"/>
    </source>
</evidence>